<feature type="compositionally biased region" description="Polar residues" evidence="1">
    <location>
        <begin position="85"/>
        <end position="95"/>
    </location>
</feature>
<accession>A0AAV9NUY3</accession>
<feature type="compositionally biased region" description="Basic and acidic residues" evidence="1">
    <location>
        <begin position="72"/>
        <end position="84"/>
    </location>
</feature>
<name>A0AAV9NUY3_9EURO</name>
<proteinExistence type="predicted"/>
<sequence length="165" mass="19078">MNKPLNDGKSPSKTSPAPRRRGLTIGEAQKLPHNEHGPDYLSAYHAQWHRPSLRESSHTDTKPRTTQSRPKTYHDTSPKRHTESVSDPESSQKPTLIQKIKVAKDMVKETLQVGKETVGFIRELHKQHRELSDFQQENSQRIHGDNRRGSWRPRVRRSSIEYDSD</sequence>
<reference evidence="2 3" key="1">
    <citation type="submission" date="2023-08" db="EMBL/GenBank/DDBJ databases">
        <title>Black Yeasts Isolated from many extreme environments.</title>
        <authorList>
            <person name="Coleine C."/>
            <person name="Stajich J.E."/>
            <person name="Selbmann L."/>
        </authorList>
    </citation>
    <scope>NUCLEOTIDE SEQUENCE [LARGE SCALE GENOMIC DNA]</scope>
    <source>
        <strain evidence="2 3">CCFEE 5792</strain>
    </source>
</reference>
<dbReference type="EMBL" id="JAVRRD010000001">
    <property type="protein sequence ID" value="KAK5064912.1"/>
    <property type="molecule type" value="Genomic_DNA"/>
</dbReference>
<keyword evidence="3" id="KW-1185">Reference proteome</keyword>
<feature type="region of interest" description="Disordered" evidence="1">
    <location>
        <begin position="1"/>
        <end position="96"/>
    </location>
</feature>
<evidence type="ECO:0000313" key="3">
    <source>
        <dbReference type="Proteomes" id="UP001358417"/>
    </source>
</evidence>
<dbReference type="GeneID" id="89968968"/>
<evidence type="ECO:0000256" key="1">
    <source>
        <dbReference type="SAM" id="MobiDB-lite"/>
    </source>
</evidence>
<dbReference type="Proteomes" id="UP001358417">
    <property type="component" value="Unassembled WGS sequence"/>
</dbReference>
<evidence type="ECO:0000313" key="2">
    <source>
        <dbReference type="EMBL" id="KAK5064912.1"/>
    </source>
</evidence>
<protein>
    <submittedName>
        <fullName evidence="2">Uncharacterized protein</fullName>
    </submittedName>
</protein>
<comment type="caution">
    <text evidence="2">The sequence shown here is derived from an EMBL/GenBank/DDBJ whole genome shotgun (WGS) entry which is preliminary data.</text>
</comment>
<dbReference type="AlphaFoldDB" id="A0AAV9NUY3"/>
<dbReference type="RefSeq" id="XP_064712236.1">
    <property type="nucleotide sequence ID" value="XM_064844376.1"/>
</dbReference>
<feature type="compositionally biased region" description="Basic and acidic residues" evidence="1">
    <location>
        <begin position="52"/>
        <end position="63"/>
    </location>
</feature>
<organism evidence="2 3">
    <name type="scientific">Exophiala bonariae</name>
    <dbReference type="NCBI Taxonomy" id="1690606"/>
    <lineage>
        <taxon>Eukaryota</taxon>
        <taxon>Fungi</taxon>
        <taxon>Dikarya</taxon>
        <taxon>Ascomycota</taxon>
        <taxon>Pezizomycotina</taxon>
        <taxon>Eurotiomycetes</taxon>
        <taxon>Chaetothyriomycetidae</taxon>
        <taxon>Chaetothyriales</taxon>
        <taxon>Herpotrichiellaceae</taxon>
        <taxon>Exophiala</taxon>
    </lineage>
</organism>
<feature type="region of interest" description="Disordered" evidence="1">
    <location>
        <begin position="130"/>
        <end position="165"/>
    </location>
</feature>
<gene>
    <name evidence="2" type="ORF">LTR84_000746</name>
</gene>